<feature type="binding site" evidence="7">
    <location>
        <position position="127"/>
    </location>
    <ligand>
        <name>Zn(2+)</name>
        <dbReference type="ChEBI" id="CHEBI:29105"/>
    </ligand>
</feature>
<feature type="binding site" evidence="7">
    <location>
        <position position="84"/>
    </location>
    <ligand>
        <name>Zn(2+)</name>
        <dbReference type="ChEBI" id="CHEBI:29105"/>
    </ligand>
</feature>
<dbReference type="PANTHER" id="PTHR33202:SF7">
    <property type="entry name" value="FERRIC UPTAKE REGULATION PROTEIN"/>
    <property type="match status" value="1"/>
</dbReference>
<evidence type="ECO:0000256" key="2">
    <source>
        <dbReference type="ARBA" id="ARBA00022491"/>
    </source>
</evidence>
<comment type="similarity">
    <text evidence="1">Belongs to the Fur family.</text>
</comment>
<dbReference type="GO" id="GO:0000976">
    <property type="term" value="F:transcription cis-regulatory region binding"/>
    <property type="evidence" value="ECO:0007669"/>
    <property type="project" value="TreeGrafter"/>
</dbReference>
<accession>A0A1F5YGG8</accession>
<feature type="binding site" evidence="7">
    <location>
        <position position="124"/>
    </location>
    <ligand>
        <name>Zn(2+)</name>
        <dbReference type="ChEBI" id="CHEBI:29105"/>
    </ligand>
</feature>
<evidence type="ECO:0000256" key="6">
    <source>
        <dbReference type="ARBA" id="ARBA00023163"/>
    </source>
</evidence>
<comment type="cofactor">
    <cofactor evidence="7">
        <name>Zn(2+)</name>
        <dbReference type="ChEBI" id="CHEBI:29105"/>
    </cofactor>
    <text evidence="7">Binds 1 zinc ion per subunit.</text>
</comment>
<evidence type="ECO:0000256" key="3">
    <source>
        <dbReference type="ARBA" id="ARBA00022833"/>
    </source>
</evidence>
<dbReference type="GO" id="GO:0045892">
    <property type="term" value="P:negative regulation of DNA-templated transcription"/>
    <property type="evidence" value="ECO:0007669"/>
    <property type="project" value="TreeGrafter"/>
</dbReference>
<sequence>MPTRPQKRMTSQRRIILEELLKSGMHPTADELFLTVRERIPRISLGTVYRNLRSLAEDGRVRPLSDGSRMRFDGNLREHYHIRCLNCGTLDDLPAAAVKGLNESPERWSSYRIIGYKIEFVGFCPNCINASPEVSIEEEMLSDFKRCR</sequence>
<name>A0A1F5YGG8_9BACT</name>
<dbReference type="Gene3D" id="1.10.10.10">
    <property type="entry name" value="Winged helix-like DNA-binding domain superfamily/Winged helix DNA-binding domain"/>
    <property type="match status" value="1"/>
</dbReference>
<proteinExistence type="inferred from homology"/>
<dbReference type="CDD" id="cd07153">
    <property type="entry name" value="Fur_like"/>
    <property type="match status" value="1"/>
</dbReference>
<gene>
    <name evidence="8" type="ORF">A2Z86_01810</name>
</gene>
<feature type="binding site" evidence="7">
    <location>
        <position position="87"/>
    </location>
    <ligand>
        <name>Zn(2+)</name>
        <dbReference type="ChEBI" id="CHEBI:29105"/>
    </ligand>
</feature>
<evidence type="ECO:0000256" key="5">
    <source>
        <dbReference type="ARBA" id="ARBA00023125"/>
    </source>
</evidence>
<protein>
    <recommendedName>
        <fullName evidence="10">Transcriptional repressor</fullName>
    </recommendedName>
</protein>
<evidence type="ECO:0000256" key="1">
    <source>
        <dbReference type="ARBA" id="ARBA00007957"/>
    </source>
</evidence>
<keyword evidence="5" id="KW-0238">DNA-binding</keyword>
<dbReference type="InterPro" id="IPR036388">
    <property type="entry name" value="WH-like_DNA-bd_sf"/>
</dbReference>
<dbReference type="Gene3D" id="3.30.1490.190">
    <property type="match status" value="1"/>
</dbReference>
<evidence type="ECO:0000256" key="4">
    <source>
        <dbReference type="ARBA" id="ARBA00023015"/>
    </source>
</evidence>
<dbReference type="SUPFAM" id="SSF46785">
    <property type="entry name" value="Winged helix' DNA-binding domain"/>
    <property type="match status" value="1"/>
</dbReference>
<evidence type="ECO:0008006" key="10">
    <source>
        <dbReference type="Google" id="ProtNLM"/>
    </source>
</evidence>
<evidence type="ECO:0000313" key="9">
    <source>
        <dbReference type="Proteomes" id="UP000176992"/>
    </source>
</evidence>
<keyword evidence="4" id="KW-0805">Transcription regulation</keyword>
<evidence type="ECO:0000256" key="7">
    <source>
        <dbReference type="PIRSR" id="PIRSR602481-1"/>
    </source>
</evidence>
<organism evidence="8 9">
    <name type="scientific">Candidatus Glassbacteria bacterium GWA2_58_10</name>
    <dbReference type="NCBI Taxonomy" id="1817865"/>
    <lineage>
        <taxon>Bacteria</taxon>
        <taxon>Candidatus Glassiibacteriota</taxon>
    </lineage>
</organism>
<dbReference type="InterPro" id="IPR043135">
    <property type="entry name" value="Fur_C"/>
</dbReference>
<dbReference type="InterPro" id="IPR036390">
    <property type="entry name" value="WH_DNA-bd_sf"/>
</dbReference>
<dbReference type="AlphaFoldDB" id="A0A1F5YGG8"/>
<dbReference type="PANTHER" id="PTHR33202">
    <property type="entry name" value="ZINC UPTAKE REGULATION PROTEIN"/>
    <property type="match status" value="1"/>
</dbReference>
<keyword evidence="3 7" id="KW-0862">Zinc</keyword>
<dbReference type="GO" id="GO:1900376">
    <property type="term" value="P:regulation of secondary metabolite biosynthetic process"/>
    <property type="evidence" value="ECO:0007669"/>
    <property type="project" value="TreeGrafter"/>
</dbReference>
<keyword evidence="2" id="KW-0678">Repressor</keyword>
<dbReference type="GO" id="GO:0008270">
    <property type="term" value="F:zinc ion binding"/>
    <property type="evidence" value="ECO:0007669"/>
    <property type="project" value="TreeGrafter"/>
</dbReference>
<comment type="caution">
    <text evidence="8">The sequence shown here is derived from an EMBL/GenBank/DDBJ whole genome shotgun (WGS) entry which is preliminary data.</text>
</comment>
<evidence type="ECO:0000313" key="8">
    <source>
        <dbReference type="EMBL" id="OGF99275.1"/>
    </source>
</evidence>
<reference evidence="8 9" key="1">
    <citation type="journal article" date="2016" name="Nat. Commun.">
        <title>Thousands of microbial genomes shed light on interconnected biogeochemical processes in an aquifer system.</title>
        <authorList>
            <person name="Anantharaman K."/>
            <person name="Brown C.T."/>
            <person name="Hug L.A."/>
            <person name="Sharon I."/>
            <person name="Castelle C.J."/>
            <person name="Probst A.J."/>
            <person name="Thomas B.C."/>
            <person name="Singh A."/>
            <person name="Wilkins M.J."/>
            <person name="Karaoz U."/>
            <person name="Brodie E.L."/>
            <person name="Williams K.H."/>
            <person name="Hubbard S.S."/>
            <person name="Banfield J.F."/>
        </authorList>
    </citation>
    <scope>NUCLEOTIDE SEQUENCE [LARGE SCALE GENOMIC DNA]</scope>
</reference>
<dbReference type="Pfam" id="PF01475">
    <property type="entry name" value="FUR"/>
    <property type="match status" value="1"/>
</dbReference>
<dbReference type="InterPro" id="IPR002481">
    <property type="entry name" value="FUR"/>
</dbReference>
<dbReference type="Proteomes" id="UP000176992">
    <property type="component" value="Unassembled WGS sequence"/>
</dbReference>
<keyword evidence="6" id="KW-0804">Transcription</keyword>
<keyword evidence="7" id="KW-0479">Metal-binding</keyword>
<dbReference type="GO" id="GO:0003700">
    <property type="term" value="F:DNA-binding transcription factor activity"/>
    <property type="evidence" value="ECO:0007669"/>
    <property type="project" value="InterPro"/>
</dbReference>
<dbReference type="EMBL" id="MFIV01000032">
    <property type="protein sequence ID" value="OGF99275.1"/>
    <property type="molecule type" value="Genomic_DNA"/>
</dbReference>